<keyword evidence="4" id="KW-0813">Transport</keyword>
<feature type="domain" description="Multidrug resistance protein MdtA-like barrel-sandwich hybrid" evidence="10">
    <location>
        <begin position="70"/>
        <end position="204"/>
    </location>
</feature>
<reference evidence="13 14" key="1">
    <citation type="submission" date="2016-10" db="EMBL/GenBank/DDBJ databases">
        <authorList>
            <person name="Varghese N."/>
            <person name="Submissions S."/>
        </authorList>
    </citation>
    <scope>NUCLEOTIDE SEQUENCE [LARGE SCALE GENOMIC DNA]</scope>
    <source>
        <strain evidence="13 14">CIP 109853</strain>
    </source>
</reference>
<dbReference type="Gene3D" id="2.40.50.100">
    <property type="match status" value="1"/>
</dbReference>
<evidence type="ECO:0000256" key="3">
    <source>
        <dbReference type="ARBA" id="ARBA00009477"/>
    </source>
</evidence>
<protein>
    <submittedName>
        <fullName evidence="13">RND family efflux transporter, MFP subunit</fullName>
    </submittedName>
</protein>
<proteinExistence type="inferred from homology"/>
<organism evidence="13 14">
    <name type="scientific">Pseudomonas cuatrocienegasensis</name>
    <dbReference type="NCBI Taxonomy" id="543360"/>
    <lineage>
        <taxon>Bacteria</taxon>
        <taxon>Pseudomonadati</taxon>
        <taxon>Pseudomonadota</taxon>
        <taxon>Gammaproteobacteria</taxon>
        <taxon>Pseudomonadales</taxon>
        <taxon>Pseudomonadaceae</taxon>
        <taxon>Pseudomonas</taxon>
    </lineage>
</organism>
<dbReference type="Proteomes" id="UP000198512">
    <property type="component" value="Unassembled WGS sequence"/>
</dbReference>
<dbReference type="RefSeq" id="WP_083251780.1">
    <property type="nucleotide sequence ID" value="NZ_FOFP01000008.1"/>
</dbReference>
<dbReference type="Gene3D" id="2.40.420.20">
    <property type="match status" value="1"/>
</dbReference>
<dbReference type="PANTHER" id="PTHR30469:SF12">
    <property type="entry name" value="MULTIDRUG RESISTANCE PROTEIN MDTA"/>
    <property type="match status" value="1"/>
</dbReference>
<dbReference type="SUPFAM" id="SSF111369">
    <property type="entry name" value="HlyD-like secretion proteins"/>
    <property type="match status" value="1"/>
</dbReference>
<evidence type="ECO:0000259" key="9">
    <source>
        <dbReference type="Pfam" id="PF25876"/>
    </source>
</evidence>
<dbReference type="Pfam" id="PF25917">
    <property type="entry name" value="BSH_RND"/>
    <property type="match status" value="1"/>
</dbReference>
<dbReference type="NCBIfam" id="TIGR01730">
    <property type="entry name" value="RND_mfp"/>
    <property type="match status" value="1"/>
</dbReference>
<dbReference type="PANTHER" id="PTHR30469">
    <property type="entry name" value="MULTIDRUG RESISTANCE PROTEIN MDTA"/>
    <property type="match status" value="1"/>
</dbReference>
<evidence type="ECO:0000256" key="5">
    <source>
        <dbReference type="ARBA" id="ARBA00022475"/>
    </source>
</evidence>
<dbReference type="Gene3D" id="2.40.30.170">
    <property type="match status" value="1"/>
</dbReference>
<comment type="similarity">
    <text evidence="3">Belongs to the membrane fusion protein (MFP) (TC 8.A.1) family.</text>
</comment>
<comment type="subcellular location">
    <subcellularLocation>
        <location evidence="1">Cell inner membrane</location>
    </subcellularLocation>
    <subcellularLocation>
        <location evidence="2">Membrane</location>
        <topology evidence="2">Lipid-anchor</topology>
    </subcellularLocation>
</comment>
<comment type="caution">
    <text evidence="13">The sequence shown here is derived from an EMBL/GenBank/DDBJ whole genome shotgun (WGS) entry which is preliminary data.</text>
</comment>
<keyword evidence="7" id="KW-0175">Coiled coil</keyword>
<evidence type="ECO:0000259" key="11">
    <source>
        <dbReference type="Pfam" id="PF25944"/>
    </source>
</evidence>
<keyword evidence="6" id="KW-0997">Cell inner membrane</keyword>
<dbReference type="InterPro" id="IPR058624">
    <property type="entry name" value="MdtA-like_HH"/>
</dbReference>
<dbReference type="EMBL" id="FOFP01000008">
    <property type="protein sequence ID" value="SEQ66502.1"/>
    <property type="molecule type" value="Genomic_DNA"/>
</dbReference>
<name>A0ABY1BEL7_9PSED</name>
<evidence type="ECO:0000256" key="2">
    <source>
        <dbReference type="ARBA" id="ARBA00004635"/>
    </source>
</evidence>
<evidence type="ECO:0000313" key="14">
    <source>
        <dbReference type="Proteomes" id="UP000198512"/>
    </source>
</evidence>
<keyword evidence="14" id="KW-1185">Reference proteome</keyword>
<evidence type="ECO:0000256" key="6">
    <source>
        <dbReference type="ARBA" id="ARBA00022519"/>
    </source>
</evidence>
<dbReference type="Pfam" id="PF25944">
    <property type="entry name" value="Beta-barrel_RND"/>
    <property type="match status" value="1"/>
</dbReference>
<sequence>MVTPNAFRKWLGSALLTGCAAVAGGLYFWPSPSAATAAATVPAVPVRVSTVEQRSVPVLISALGTVRSQRSVEIRPQVDGLLVELPVKEGQFVKRGDLLARIDDRSIVAALDQAKAQLAVAQAQLASASLDLSRYQSLVKTQAISTQTLDQQRALVAQLQATVRTEQASVAANQVQLSHTRIHAPNDGRVGIHNVHEGSFLRVSEALGLFSVVQLDPISVEVALPQGMLPQLQALLSGREDNPAPLQAYAGDGGELLGEGRLALIDNRVSSQSGTIRVKADFANADGRLWPDQSVTVNLQVQTLPDALVVPQRALRQGVDQVMVWRVVDGSVAPQPVQVRHSDNQIAVVSGLAAGDTVVVDGHSRLRPGVAVRILDEGPAQAAAVAGRRVF</sequence>
<evidence type="ECO:0000256" key="8">
    <source>
        <dbReference type="ARBA" id="ARBA00023136"/>
    </source>
</evidence>
<gene>
    <name evidence="13" type="ORF">SAMN05216600_108113</name>
</gene>
<dbReference type="InterPro" id="IPR006143">
    <property type="entry name" value="RND_pump_MFP"/>
</dbReference>
<evidence type="ECO:0000256" key="4">
    <source>
        <dbReference type="ARBA" id="ARBA00022448"/>
    </source>
</evidence>
<feature type="domain" description="Multidrug resistance protein MdtA-like alpha-helical hairpin" evidence="9">
    <location>
        <begin position="111"/>
        <end position="180"/>
    </location>
</feature>
<dbReference type="InterPro" id="IPR058626">
    <property type="entry name" value="MdtA-like_b-barrel"/>
</dbReference>
<keyword evidence="5" id="KW-1003">Cell membrane</keyword>
<keyword evidence="8" id="KW-0472">Membrane</keyword>
<feature type="domain" description="Multidrug resistance protein MdtA-like C-terminal permuted SH3" evidence="12">
    <location>
        <begin position="306"/>
        <end position="363"/>
    </location>
</feature>
<evidence type="ECO:0000259" key="12">
    <source>
        <dbReference type="Pfam" id="PF25967"/>
    </source>
</evidence>
<accession>A0ABY1BEL7</accession>
<feature type="domain" description="Multidrug resistance protein MdtA-like beta-barrel" evidence="11">
    <location>
        <begin position="217"/>
        <end position="302"/>
    </location>
</feature>
<evidence type="ECO:0000313" key="13">
    <source>
        <dbReference type="EMBL" id="SEQ66502.1"/>
    </source>
</evidence>
<dbReference type="Pfam" id="PF25967">
    <property type="entry name" value="RND-MFP_C"/>
    <property type="match status" value="1"/>
</dbReference>
<evidence type="ECO:0000256" key="1">
    <source>
        <dbReference type="ARBA" id="ARBA00004533"/>
    </source>
</evidence>
<evidence type="ECO:0000256" key="7">
    <source>
        <dbReference type="ARBA" id="ARBA00023054"/>
    </source>
</evidence>
<dbReference type="InterPro" id="IPR058627">
    <property type="entry name" value="MdtA-like_C"/>
</dbReference>
<dbReference type="Pfam" id="PF25876">
    <property type="entry name" value="HH_MFP_RND"/>
    <property type="match status" value="1"/>
</dbReference>
<dbReference type="Gene3D" id="1.10.287.470">
    <property type="entry name" value="Helix hairpin bin"/>
    <property type="match status" value="1"/>
</dbReference>
<dbReference type="InterPro" id="IPR058625">
    <property type="entry name" value="MdtA-like_BSH"/>
</dbReference>
<evidence type="ECO:0000259" key="10">
    <source>
        <dbReference type="Pfam" id="PF25917"/>
    </source>
</evidence>